<dbReference type="Gene3D" id="2.170.130.10">
    <property type="entry name" value="TonB-dependent receptor, plug domain"/>
    <property type="match status" value="1"/>
</dbReference>
<comment type="similarity">
    <text evidence="6 7">Belongs to the TonB-dependent receptor family.</text>
</comment>
<feature type="domain" description="Secretin/TonB short N-terminal" evidence="9">
    <location>
        <begin position="54"/>
        <end position="106"/>
    </location>
</feature>
<keyword evidence="6" id="KW-1134">Transmembrane beta strand</keyword>
<dbReference type="FunFam" id="2.60.40.1120:FF:000003">
    <property type="entry name" value="Outer membrane protein Omp121"/>
    <property type="match status" value="1"/>
</dbReference>
<dbReference type="InterPro" id="IPR039426">
    <property type="entry name" value="TonB-dep_rcpt-like"/>
</dbReference>
<keyword evidence="10" id="KW-0675">Receptor</keyword>
<dbReference type="AlphaFoldDB" id="A0A1D3UJ53"/>
<dbReference type="Pfam" id="PF00593">
    <property type="entry name" value="TonB_dep_Rec_b-barrel"/>
    <property type="match status" value="1"/>
</dbReference>
<keyword evidence="4 6" id="KW-0472">Membrane</keyword>
<dbReference type="SMART" id="SM00965">
    <property type="entry name" value="STN"/>
    <property type="match status" value="1"/>
</dbReference>
<keyword evidence="5 6" id="KW-0998">Cell outer membrane</keyword>
<dbReference type="GO" id="GO:0009279">
    <property type="term" value="C:cell outer membrane"/>
    <property type="evidence" value="ECO:0007669"/>
    <property type="project" value="UniProtKB-SubCell"/>
</dbReference>
<gene>
    <name evidence="10" type="primary">susC_15</name>
    <name evidence="10" type="ORF">TFUB20_00938</name>
</gene>
<evidence type="ECO:0000256" key="2">
    <source>
        <dbReference type="ARBA" id="ARBA00022496"/>
    </source>
</evidence>
<name>A0A1D3UJ53_TANFO</name>
<feature type="chain" id="PRO_5008922409" evidence="8">
    <location>
        <begin position="31"/>
        <end position="1164"/>
    </location>
</feature>
<dbReference type="Pfam" id="PF07715">
    <property type="entry name" value="Plug"/>
    <property type="match status" value="1"/>
</dbReference>
<dbReference type="InterPro" id="IPR000531">
    <property type="entry name" value="Beta-barrel_TonB"/>
</dbReference>
<keyword evidence="8" id="KW-0732">Signal</keyword>
<sequence length="1164" mass="129739" precursor="true">MEKKLFLNRCSLTKPVIFLLLLFMTSTAFAQITVNMQNKPLREALKEIEKVSDYKFFYNESLPGLEKTVSLQLSNSGIDETMKQLLSETNIEYRKGEKNIIALIEKNVEEQQHPVSAQRRKTSIGGRIVDASGEPVIGATIVEKGNTSNGTITDVDGQFTIETPSDAVLQISYIGYRDQEISIRGKTSFDIVMHEDTKQLEEVVVVGYGVQKKVNLTGSVATVEGEDLAKRPVVNVTQSLQGIVPGLTASIPGSGGTPGQSYSLNIRGQGNLSKSDAPYVLVDGVEMNPADINPNDVASISVLKDAAAASIYGARAAYGVILVTTRKGQDGKMRVSYQGTTGWSQALNLPEMANGYEFATFFNDGNKNAGVTPQYSEAQLEMLKRYVENPADINSWPGVKANNSMSTMFENNSRGVGSTDWFKFHYRNYAFKQNHNISFTGGSKVAQYYVSGGYYGEEGLLRYADINYKRYNLNASLSSQLTDRLKFKINTKYAQGNKKSPFGDGAINEKMFYHGLARFRATVSPYDLNGNFSELSQVPYLQSGTYTNTIHNNWIITTGFELEPIKNWRIFMDYIYKKGTTDYDALATPATFIGIDETSYKQNTRSELGIPDAGSYLRSMSASQYQAISIYSNYSFTLNKNNNFNVMAGYQEEDNAFKMLHTKVVGLISSTNPGINLATGDKTPTENRNGWATRGFFGRINYDYDGKYLLELNGRYDGSSRFASSNRWGWFPSVSVGWNVTHEHFMESVTDVLNTIKLRASYGNLGNQSGAGLYTFTETMGIVNQGNWYFADGRDMYIQGPKPTIAHVTWEKVESKNAGIDFGLFNNRLTGTFDIFERITRDMLGPSEDVADMFGAAPPNANNAVMRSRGWELSLHYRGKIGKEIDYSVGVMISDAQSTVLTYRNPTFSDPARRWYEGRNVGEYWGYKASGIIQTQAEADEYNKTINASYLTARKFEPGDLKFTDLNQDGKINRGTNVLNDMGDMSIIGNSTPRYQFSLNGQISYKNLTVSMLFQGVGKRDYSPAGSNYFSGAGPFAQVTVFKEHLDYWREDNPNAYFTKPYISGAGNNGTFNAKTINTVSDYYMQDASYIRLKNLTVSYDLPQHWIRKARLSKAQLFASGENLFTLTRMIGFFDPELVFVSGAGGKNYPLNRVYSVGLILNLQ</sequence>
<keyword evidence="3" id="KW-0408">Iron</keyword>
<dbReference type="InterPro" id="IPR037066">
    <property type="entry name" value="Plug_dom_sf"/>
</dbReference>
<keyword evidence="7" id="KW-0798">TonB box</keyword>
<keyword evidence="2" id="KW-0406">Ion transport</keyword>
<evidence type="ECO:0000256" key="4">
    <source>
        <dbReference type="ARBA" id="ARBA00023136"/>
    </source>
</evidence>
<organism evidence="10 11">
    <name type="scientific">Tannerella forsythia</name>
    <name type="common">Bacteroides forsythus</name>
    <dbReference type="NCBI Taxonomy" id="28112"/>
    <lineage>
        <taxon>Bacteria</taxon>
        <taxon>Pseudomonadati</taxon>
        <taxon>Bacteroidota</taxon>
        <taxon>Bacteroidia</taxon>
        <taxon>Bacteroidales</taxon>
        <taxon>Tannerellaceae</taxon>
        <taxon>Tannerella</taxon>
    </lineage>
</organism>
<proteinExistence type="inferred from homology"/>
<dbReference type="Gene3D" id="2.60.40.1120">
    <property type="entry name" value="Carboxypeptidase-like, regulatory domain"/>
    <property type="match status" value="1"/>
</dbReference>
<feature type="signal peptide" evidence="8">
    <location>
        <begin position="1"/>
        <end position="30"/>
    </location>
</feature>
<dbReference type="InterPro" id="IPR011662">
    <property type="entry name" value="Secretin/TonB_short_N"/>
</dbReference>
<evidence type="ECO:0000256" key="6">
    <source>
        <dbReference type="PROSITE-ProRule" id="PRU01360"/>
    </source>
</evidence>
<evidence type="ECO:0000256" key="7">
    <source>
        <dbReference type="RuleBase" id="RU003357"/>
    </source>
</evidence>
<dbReference type="NCBIfam" id="TIGR04057">
    <property type="entry name" value="SusC_RagA_signa"/>
    <property type="match status" value="1"/>
</dbReference>
<dbReference type="InterPro" id="IPR023996">
    <property type="entry name" value="TonB-dep_OMP_SusC/RagA"/>
</dbReference>
<dbReference type="SUPFAM" id="SSF56935">
    <property type="entry name" value="Porins"/>
    <property type="match status" value="1"/>
</dbReference>
<comment type="subcellular location">
    <subcellularLocation>
        <location evidence="6">Cell outer membrane</location>
        <topology evidence="6">Multi-pass membrane protein</topology>
    </subcellularLocation>
</comment>
<dbReference type="InterPro" id="IPR023997">
    <property type="entry name" value="TonB-dep_OMP_SusC/RagA_CS"/>
</dbReference>
<evidence type="ECO:0000256" key="1">
    <source>
        <dbReference type="ARBA" id="ARBA00022448"/>
    </source>
</evidence>
<evidence type="ECO:0000256" key="3">
    <source>
        <dbReference type="ARBA" id="ARBA00023004"/>
    </source>
</evidence>
<evidence type="ECO:0000313" key="10">
    <source>
        <dbReference type="EMBL" id="SCQ20154.1"/>
    </source>
</evidence>
<accession>A0A1D3UJ53</accession>
<dbReference type="GO" id="GO:0006826">
    <property type="term" value="P:iron ion transport"/>
    <property type="evidence" value="ECO:0007669"/>
    <property type="project" value="UniProtKB-KW"/>
</dbReference>
<evidence type="ECO:0000256" key="8">
    <source>
        <dbReference type="SAM" id="SignalP"/>
    </source>
</evidence>
<dbReference type="Pfam" id="PF07660">
    <property type="entry name" value="STN"/>
    <property type="match status" value="1"/>
</dbReference>
<keyword evidence="1 6" id="KW-0813">Transport</keyword>
<dbReference type="EMBL" id="FMMM01000033">
    <property type="protein sequence ID" value="SCQ20154.1"/>
    <property type="molecule type" value="Genomic_DNA"/>
</dbReference>
<evidence type="ECO:0000256" key="5">
    <source>
        <dbReference type="ARBA" id="ARBA00023237"/>
    </source>
</evidence>
<dbReference type="SUPFAM" id="SSF49464">
    <property type="entry name" value="Carboxypeptidase regulatory domain-like"/>
    <property type="match status" value="1"/>
</dbReference>
<evidence type="ECO:0000259" key="9">
    <source>
        <dbReference type="SMART" id="SM00965"/>
    </source>
</evidence>
<dbReference type="PROSITE" id="PS52016">
    <property type="entry name" value="TONB_DEPENDENT_REC_3"/>
    <property type="match status" value="1"/>
</dbReference>
<keyword evidence="2" id="KW-0410">Iron transport</keyword>
<dbReference type="NCBIfam" id="TIGR04056">
    <property type="entry name" value="OMP_RagA_SusC"/>
    <property type="match status" value="1"/>
</dbReference>
<dbReference type="Pfam" id="PF13715">
    <property type="entry name" value="CarbopepD_reg_2"/>
    <property type="match status" value="1"/>
</dbReference>
<dbReference type="Proteomes" id="UP000182057">
    <property type="component" value="Unassembled WGS sequence"/>
</dbReference>
<dbReference type="InterPro" id="IPR012910">
    <property type="entry name" value="Plug_dom"/>
</dbReference>
<protein>
    <submittedName>
        <fullName evidence="10">TonB-dependent receptor SusC</fullName>
    </submittedName>
</protein>
<dbReference type="InterPro" id="IPR008969">
    <property type="entry name" value="CarboxyPept-like_regulatory"/>
</dbReference>
<reference evidence="10 11" key="1">
    <citation type="submission" date="2016-09" db="EMBL/GenBank/DDBJ databases">
        <authorList>
            <person name="Capua I."/>
            <person name="De Benedictis P."/>
            <person name="Joannis T."/>
            <person name="Lombin L.H."/>
            <person name="Cattoli G."/>
        </authorList>
    </citation>
    <scope>NUCLEOTIDE SEQUENCE [LARGE SCALE GENOMIC DNA]</scope>
    <source>
        <strain evidence="10 11">UB20</strain>
    </source>
</reference>
<keyword evidence="6" id="KW-0812">Transmembrane</keyword>
<dbReference type="OrthoDB" id="778480at2"/>
<evidence type="ECO:0000313" key="11">
    <source>
        <dbReference type="Proteomes" id="UP000182057"/>
    </source>
</evidence>